<comment type="subunit">
    <text evidence="6">Tightly associated with the cellulose synthase catalytic subunit.</text>
</comment>
<evidence type="ECO:0000256" key="3">
    <source>
        <dbReference type="ARBA" id="ARBA00022692"/>
    </source>
</evidence>
<accession>A0ABW4M9J4</accession>
<evidence type="ECO:0000256" key="2">
    <source>
        <dbReference type="ARBA" id="ARBA00022475"/>
    </source>
</evidence>
<keyword evidence="4 6" id="KW-1133">Transmembrane helix</keyword>
<feature type="chain" id="PRO_5044998010" description="Cyclic di-GMP-binding protein" evidence="6">
    <location>
        <begin position="30"/>
        <end position="790"/>
    </location>
</feature>
<organism evidence="8 9">
    <name type="scientific">Rhizobium helianthi</name>
    <dbReference type="NCBI Taxonomy" id="1132695"/>
    <lineage>
        <taxon>Bacteria</taxon>
        <taxon>Pseudomonadati</taxon>
        <taxon>Pseudomonadota</taxon>
        <taxon>Alphaproteobacteria</taxon>
        <taxon>Hyphomicrobiales</taxon>
        <taxon>Rhizobiaceae</taxon>
        <taxon>Rhizobium/Agrobacterium group</taxon>
        <taxon>Rhizobium</taxon>
    </lineage>
</organism>
<evidence type="ECO:0000256" key="5">
    <source>
        <dbReference type="ARBA" id="ARBA00023136"/>
    </source>
</evidence>
<dbReference type="PANTHER" id="PTHR39083:SF1">
    <property type="entry name" value="CYCLIC DI-GMP-BINDING PROTEIN"/>
    <property type="match status" value="1"/>
</dbReference>
<keyword evidence="6" id="KW-0997">Cell inner membrane</keyword>
<gene>
    <name evidence="8" type="ORF">ACFSE1_18590</name>
</gene>
<evidence type="ECO:0000256" key="7">
    <source>
        <dbReference type="SAM" id="MobiDB-lite"/>
    </source>
</evidence>
<evidence type="ECO:0000256" key="6">
    <source>
        <dbReference type="RuleBase" id="RU365021"/>
    </source>
</evidence>
<dbReference type="InterPro" id="IPR018513">
    <property type="entry name" value="Cell_synthase_bac"/>
</dbReference>
<feature type="signal peptide" evidence="6">
    <location>
        <begin position="1"/>
        <end position="29"/>
    </location>
</feature>
<comment type="pathway">
    <text evidence="6">Glycan metabolism; bacterial cellulose biosynthesis.</text>
</comment>
<feature type="region of interest" description="Disordered" evidence="7">
    <location>
        <begin position="34"/>
        <end position="77"/>
    </location>
</feature>
<keyword evidence="6" id="KW-0732">Signal</keyword>
<evidence type="ECO:0000313" key="8">
    <source>
        <dbReference type="EMBL" id="MFD1747482.1"/>
    </source>
</evidence>
<feature type="transmembrane region" description="Helical" evidence="6">
    <location>
        <begin position="761"/>
        <end position="783"/>
    </location>
</feature>
<keyword evidence="9" id="KW-1185">Reference proteome</keyword>
<keyword evidence="3 6" id="KW-0812">Transmembrane</keyword>
<evidence type="ECO:0000313" key="9">
    <source>
        <dbReference type="Proteomes" id="UP001597322"/>
    </source>
</evidence>
<protein>
    <recommendedName>
        <fullName evidence="6">Cyclic di-GMP-binding protein</fullName>
    </recommendedName>
    <alternativeName>
        <fullName evidence="6">Cellulose synthase regulatory subunit</fullName>
    </alternativeName>
</protein>
<comment type="subcellular location">
    <subcellularLocation>
        <location evidence="6">Cell inner membrane</location>
    </subcellularLocation>
    <subcellularLocation>
        <location evidence="1">Cell membrane</location>
        <topology evidence="1">Single-pass membrane protein</topology>
    </subcellularLocation>
</comment>
<keyword evidence="6" id="KW-0973">c-di-GMP</keyword>
<proteinExistence type="inferred from homology"/>
<dbReference type="PANTHER" id="PTHR39083">
    <property type="entry name" value="CYCLIC DI-GMP-BINDING PROTEIN"/>
    <property type="match status" value="1"/>
</dbReference>
<evidence type="ECO:0000256" key="4">
    <source>
        <dbReference type="ARBA" id="ARBA00022989"/>
    </source>
</evidence>
<comment type="function">
    <text evidence="6">Binds the cellulose synthase activator, bis-(3'-5') cyclic diguanylic acid (c-di-GMP).</text>
</comment>
<dbReference type="Pfam" id="PF03170">
    <property type="entry name" value="BcsB"/>
    <property type="match status" value="1"/>
</dbReference>
<dbReference type="RefSeq" id="WP_377404846.1">
    <property type="nucleotide sequence ID" value="NZ_JBHUEQ010000039.1"/>
</dbReference>
<keyword evidence="6" id="KW-0135">Cellulose biosynthesis</keyword>
<dbReference type="Proteomes" id="UP001597322">
    <property type="component" value="Unassembled WGS sequence"/>
</dbReference>
<name>A0ABW4M9J4_9HYPH</name>
<dbReference type="Gene3D" id="2.60.120.260">
    <property type="entry name" value="Galactose-binding domain-like"/>
    <property type="match status" value="2"/>
</dbReference>
<reference evidence="9" key="1">
    <citation type="journal article" date="2019" name="Int. J. Syst. Evol. Microbiol.">
        <title>The Global Catalogue of Microorganisms (GCM) 10K type strain sequencing project: providing services to taxonomists for standard genome sequencing and annotation.</title>
        <authorList>
            <consortium name="The Broad Institute Genomics Platform"/>
            <consortium name="The Broad Institute Genome Sequencing Center for Infectious Disease"/>
            <person name="Wu L."/>
            <person name="Ma J."/>
        </authorList>
    </citation>
    <scope>NUCLEOTIDE SEQUENCE [LARGE SCALE GENOMIC DNA]</scope>
    <source>
        <strain evidence="9">CG52</strain>
    </source>
</reference>
<sequence length="790" mass="84687">MKRARAFPAIVALAWLLTALSGLSDPLLAAPFDMTPETPDTAPAIPNLGSPALPPQQQLRPLSAPSQAQVPAGRGDTGRRYLVPSNELMLAGEFARSVWTVYLTEQEVNQPAKLSFAYRNAVVIAPEASRLFIFLNGRKLAEEPVGAADAARQVTTDVPRGMLQAGANRIEIRVDQRHRTDCDIRSTYDLWTVIEPAETYLSFEGKPAANPSVAEAVRAIGVDADGNTRFHVVVPSLGQPAAVAPLMRLTQGLSLLAGMPNQTITYSAAGIGEPSAGKLAILVGTASELQPIFPSLPPLAQRSGVAVLVPDPGLGQDILLVSGPAWSDISAAIEGLIAPLDRAADVRRDVINMQRWAAPDAPLLFGGERLPLSQLGVDTIEFPGRRVRTAFNIAVPADFYANAYGEAQLLLDAAFANTVLPGSHVDVYVNGNIASTVPINSTKGGIFRHLPIKVALRHIRPGVNTVELEAVIFTKEDAVCAPGATASSEPRLAIFNTTEWLMPKFARISQIPNLLALSGTALPYARADEPLMLSLERFDAETLGAASTFMGKLALMAGQPIATDLLASASAIGERNTIFFGSISQMPPKLLTQINLSPDIATQWRPSSDAPAQTAETSQAFEKWRSRVSGGIWSGQVSALQEWLRRNFDISLSSLRFIPVTDTPFSPTPNQSLLVAQGASPQGRASWTVVTAPTSTELEEGLTFLSQQHRWQQIGGRATAFAVKTDEAQVVPAVHSEFVQTGPRSLGNYRLVLANWLSTNVLFYAILLVVLTVLFGLLTASVLRRLGRDE</sequence>
<dbReference type="EMBL" id="JBHUEQ010000039">
    <property type="protein sequence ID" value="MFD1747482.1"/>
    <property type="molecule type" value="Genomic_DNA"/>
</dbReference>
<keyword evidence="5 6" id="KW-0472">Membrane</keyword>
<feature type="compositionally biased region" description="Low complexity" evidence="7">
    <location>
        <begin position="55"/>
        <end position="67"/>
    </location>
</feature>
<comment type="caution">
    <text evidence="8">The sequence shown here is derived from an EMBL/GenBank/DDBJ whole genome shotgun (WGS) entry which is preliminary data.</text>
</comment>
<evidence type="ECO:0000256" key="1">
    <source>
        <dbReference type="ARBA" id="ARBA00004162"/>
    </source>
</evidence>
<keyword evidence="2 6" id="KW-1003">Cell membrane</keyword>
<comment type="similarity">
    <text evidence="6">Belongs to the AcsB/BcsB family.</text>
</comment>